<evidence type="ECO:0000256" key="1">
    <source>
        <dbReference type="ARBA" id="ARBA00004907"/>
    </source>
</evidence>
<dbReference type="Gene3D" id="1.20.970.10">
    <property type="entry name" value="Transferase, Pyrimidine Nucleoside Phosphorylase, Chain C"/>
    <property type="match status" value="1"/>
</dbReference>
<feature type="binding site" evidence="9">
    <location>
        <position position="91"/>
    </location>
    <ligand>
        <name>Mg(2+)</name>
        <dbReference type="ChEBI" id="CHEBI:18420"/>
        <label>1</label>
    </ligand>
</feature>
<dbReference type="PANTHER" id="PTHR43285:SF2">
    <property type="entry name" value="ANTHRANILATE PHOSPHORIBOSYLTRANSFERASE"/>
    <property type="match status" value="1"/>
</dbReference>
<dbReference type="GO" id="GO:0004048">
    <property type="term" value="F:anthranilate phosphoribosyltransferase activity"/>
    <property type="evidence" value="ECO:0007669"/>
    <property type="project" value="UniProtKB-UniRule"/>
</dbReference>
<keyword evidence="9" id="KW-0479">Metal-binding</keyword>
<dbReference type="Pfam" id="PF02885">
    <property type="entry name" value="Glycos_trans_3N"/>
    <property type="match status" value="1"/>
</dbReference>
<comment type="pathway">
    <text evidence="1 9">Amino-acid biosynthesis; L-tryptophan biosynthesis; L-tryptophan from chorismate: step 2/5.</text>
</comment>
<evidence type="ECO:0000313" key="12">
    <source>
        <dbReference type="EMBL" id="ADI02508.1"/>
    </source>
</evidence>
<protein>
    <recommendedName>
        <fullName evidence="9">Anthranilate phosphoribosyltransferase</fullName>
        <ecNumber evidence="9">2.4.2.18</ecNumber>
    </recommendedName>
</protein>
<feature type="binding site" evidence="9">
    <location>
        <begin position="82"/>
        <end position="83"/>
    </location>
    <ligand>
        <name>5-phospho-alpha-D-ribose 1-diphosphate</name>
        <dbReference type="ChEBI" id="CHEBI:58017"/>
    </ligand>
</feature>
<keyword evidence="2 9" id="KW-0028">Amino-acid biosynthesis</keyword>
<dbReference type="UniPathway" id="UPA00035">
    <property type="reaction ID" value="UER00041"/>
</dbReference>
<dbReference type="NCBIfam" id="TIGR01245">
    <property type="entry name" value="trpD"/>
    <property type="match status" value="1"/>
</dbReference>
<feature type="binding site" evidence="9">
    <location>
        <position position="119"/>
    </location>
    <ligand>
        <name>5-phospho-alpha-D-ribose 1-diphosphate</name>
        <dbReference type="ChEBI" id="CHEBI:58017"/>
    </ligand>
</feature>
<dbReference type="GO" id="GO:0000162">
    <property type="term" value="P:L-tryptophan biosynthetic process"/>
    <property type="evidence" value="ECO:0007669"/>
    <property type="project" value="UniProtKB-UniRule"/>
</dbReference>
<dbReference type="eggNOG" id="COG0547">
    <property type="taxonomic scope" value="Bacteria"/>
</dbReference>
<comment type="similarity">
    <text evidence="9">Belongs to the anthranilate phosphoribosyltransferase family.</text>
</comment>
<feature type="domain" description="Glycosyl transferase family 3 N-terminal" evidence="11">
    <location>
        <begin position="4"/>
        <end position="65"/>
    </location>
</feature>
<feature type="binding site" evidence="9">
    <location>
        <begin position="89"/>
        <end position="92"/>
    </location>
    <ligand>
        <name>5-phospho-alpha-D-ribose 1-diphosphate</name>
        <dbReference type="ChEBI" id="CHEBI:58017"/>
    </ligand>
</feature>
<keyword evidence="3 9" id="KW-0328">Glycosyltransferase</keyword>
<feature type="binding site" evidence="9">
    <location>
        <position position="224"/>
    </location>
    <ligand>
        <name>Mg(2+)</name>
        <dbReference type="ChEBI" id="CHEBI:18420"/>
        <label>2</label>
    </ligand>
</feature>
<comment type="catalytic activity">
    <reaction evidence="7 9">
        <text>N-(5-phospho-beta-D-ribosyl)anthranilate + diphosphate = 5-phospho-alpha-D-ribose 1-diphosphate + anthranilate</text>
        <dbReference type="Rhea" id="RHEA:11768"/>
        <dbReference type="ChEBI" id="CHEBI:16567"/>
        <dbReference type="ChEBI" id="CHEBI:18277"/>
        <dbReference type="ChEBI" id="CHEBI:33019"/>
        <dbReference type="ChEBI" id="CHEBI:58017"/>
        <dbReference type="EC" id="2.4.2.18"/>
    </reaction>
</comment>
<dbReference type="InterPro" id="IPR036320">
    <property type="entry name" value="Glycosyl_Trfase_fam3_N_dom_sf"/>
</dbReference>
<dbReference type="InterPro" id="IPR000312">
    <property type="entry name" value="Glycosyl_Trfase_fam3"/>
</dbReference>
<organism evidence="12 13">
    <name type="scientific">Syntrophothermus lipocalidus (strain DSM 12680 / TGB-C1)</name>
    <dbReference type="NCBI Taxonomy" id="643648"/>
    <lineage>
        <taxon>Bacteria</taxon>
        <taxon>Bacillati</taxon>
        <taxon>Bacillota</taxon>
        <taxon>Clostridia</taxon>
        <taxon>Eubacteriales</taxon>
        <taxon>Syntrophomonadaceae</taxon>
        <taxon>Syntrophothermus</taxon>
    </lineage>
</organism>
<feature type="binding site" evidence="9">
    <location>
        <position position="165"/>
    </location>
    <ligand>
        <name>anthranilate</name>
        <dbReference type="ChEBI" id="CHEBI:16567"/>
        <label>2</label>
    </ligand>
</feature>
<dbReference type="GO" id="GO:0005829">
    <property type="term" value="C:cytosol"/>
    <property type="evidence" value="ECO:0007669"/>
    <property type="project" value="TreeGrafter"/>
</dbReference>
<reference evidence="13" key="1">
    <citation type="journal article" date="2010" name="Stand. Genomic Sci.">
        <title>Complete genome sequence of Syntrophothermus lipocalidus type strain (TGB-C1T).</title>
        <authorList>
            <consortium name="US DOE Joint Genome Institute (JGI-PGF)"/>
            <person name="Djao O."/>
            <person name="Zhang X."/>
            <person name="Lucas S."/>
            <person name="Lapidus A."/>
            <person name="Glavina Del Rio T."/>
            <person name="Nolan M."/>
            <person name="Tice H."/>
            <person name="Cheng J."/>
            <person name="Han C."/>
            <person name="Tapia R."/>
            <person name="Goodwin L."/>
            <person name="Pitluck S."/>
            <person name="Liolios K."/>
            <person name="Ivanova N."/>
            <person name="Mavromatis K."/>
            <person name="Mikhailova N."/>
            <person name="Ovchinnikova G."/>
            <person name="Pati A."/>
            <person name="Brambilla E."/>
            <person name="Chen A."/>
            <person name="Palaniappan K."/>
            <person name="Land M."/>
            <person name="Hauser L."/>
            <person name="Chang Y."/>
            <person name="Jeffries C."/>
            <person name="Rohde M."/>
            <person name="Sikorski J."/>
            <person name="Spring S."/>
            <person name="Goker M."/>
            <person name="Detter J."/>
            <person name="Woyke T."/>
            <person name="Bristow J."/>
            <person name="Eisen J."/>
            <person name="Markowitz V."/>
            <person name="Hugenholtz P."/>
            <person name="Kyrpides N."/>
            <person name="Klenk H."/>
        </authorList>
    </citation>
    <scope>NUCLEOTIDE SEQUENCE [LARGE SCALE GENOMIC DNA]</scope>
    <source>
        <strain evidence="13">DSM 12680 / TGB-C1</strain>
    </source>
</reference>
<feature type="binding site" evidence="9">
    <location>
        <begin position="107"/>
        <end position="115"/>
    </location>
    <ligand>
        <name>5-phospho-alpha-D-ribose 1-diphosphate</name>
        <dbReference type="ChEBI" id="CHEBI:58017"/>
    </ligand>
</feature>
<keyword evidence="9" id="KW-0460">Magnesium</keyword>
<dbReference type="FunFam" id="3.40.1030.10:FF:000002">
    <property type="entry name" value="Anthranilate phosphoribosyltransferase"/>
    <property type="match status" value="1"/>
</dbReference>
<comment type="cofactor">
    <cofactor evidence="9">
        <name>Mg(2+)</name>
        <dbReference type="ChEBI" id="CHEBI:18420"/>
    </cofactor>
    <text evidence="9">Binds 2 magnesium ions per monomer.</text>
</comment>
<comment type="subunit">
    <text evidence="9">Homodimer.</text>
</comment>
<evidence type="ECO:0000313" key="13">
    <source>
        <dbReference type="Proteomes" id="UP000000378"/>
    </source>
</evidence>
<name>D7CP73_SYNLT</name>
<proteinExistence type="inferred from homology"/>
<evidence type="ECO:0000256" key="8">
    <source>
        <dbReference type="ARBA" id="ARBA00061188"/>
    </source>
</evidence>
<dbReference type="SUPFAM" id="SSF52418">
    <property type="entry name" value="Nucleoside phosphorylase/phosphoribosyltransferase catalytic domain"/>
    <property type="match status" value="1"/>
</dbReference>
<dbReference type="Proteomes" id="UP000000378">
    <property type="component" value="Chromosome"/>
</dbReference>
<evidence type="ECO:0000256" key="2">
    <source>
        <dbReference type="ARBA" id="ARBA00022605"/>
    </source>
</evidence>
<dbReference type="Pfam" id="PF00591">
    <property type="entry name" value="Glycos_transf_3"/>
    <property type="match status" value="1"/>
</dbReference>
<keyword evidence="5 9" id="KW-0822">Tryptophan biosynthesis</keyword>
<keyword evidence="13" id="KW-1185">Reference proteome</keyword>
<comment type="similarity">
    <text evidence="8">In the C-terminal section; belongs to the anthranilate phosphoribosyltransferase family.</text>
</comment>
<dbReference type="RefSeq" id="WP_013175910.1">
    <property type="nucleotide sequence ID" value="NC_014220.1"/>
</dbReference>
<feature type="binding site" evidence="9">
    <location>
        <position position="225"/>
    </location>
    <ligand>
        <name>Mg(2+)</name>
        <dbReference type="ChEBI" id="CHEBI:18420"/>
        <label>2</label>
    </ligand>
</feature>
<evidence type="ECO:0000259" key="10">
    <source>
        <dbReference type="Pfam" id="PF00591"/>
    </source>
</evidence>
<comment type="caution">
    <text evidence="9">Lacks conserved residue(s) required for the propagation of feature annotation.</text>
</comment>
<dbReference type="PANTHER" id="PTHR43285">
    <property type="entry name" value="ANTHRANILATE PHOSPHORIBOSYLTRANSFERASE"/>
    <property type="match status" value="1"/>
</dbReference>
<dbReference type="AlphaFoldDB" id="D7CP73"/>
<gene>
    <name evidence="9" type="primary">trpD</name>
    <name evidence="12" type="ordered locus">Slip_1752</name>
</gene>
<dbReference type="STRING" id="643648.Slip_1752"/>
<keyword evidence="4 9" id="KW-0808">Transferase</keyword>
<keyword evidence="6 9" id="KW-0057">Aromatic amino acid biosynthesis</keyword>
<dbReference type="Gene3D" id="3.40.1030.10">
    <property type="entry name" value="Nucleoside phosphorylase/phosphoribosyltransferase catalytic domain"/>
    <property type="match status" value="1"/>
</dbReference>
<comment type="function">
    <text evidence="9">Catalyzes the transfer of the phosphoribosyl group of 5-phosphorylribose-1-pyrophosphate (PRPP) to anthranilate to yield N-(5'-phosphoribosyl)-anthranilate (PRA).</text>
</comment>
<dbReference type="SUPFAM" id="SSF47648">
    <property type="entry name" value="Nucleoside phosphorylase/phosphoribosyltransferase N-terminal domain"/>
    <property type="match status" value="1"/>
</dbReference>
<evidence type="ECO:0000256" key="3">
    <source>
        <dbReference type="ARBA" id="ARBA00022676"/>
    </source>
</evidence>
<dbReference type="KEGG" id="slp:Slip_1752"/>
<evidence type="ECO:0000256" key="7">
    <source>
        <dbReference type="ARBA" id="ARBA00052328"/>
    </source>
</evidence>
<dbReference type="EC" id="2.4.2.18" evidence="9"/>
<dbReference type="HOGENOM" id="CLU_034315_2_1_9"/>
<dbReference type="GO" id="GO:0000287">
    <property type="term" value="F:magnesium ion binding"/>
    <property type="evidence" value="ECO:0007669"/>
    <property type="project" value="UniProtKB-UniRule"/>
</dbReference>
<feature type="domain" description="Glycosyl transferase family 3" evidence="10">
    <location>
        <begin position="74"/>
        <end position="321"/>
    </location>
</feature>
<dbReference type="HAMAP" id="MF_00211">
    <property type="entry name" value="TrpD"/>
    <property type="match status" value="1"/>
</dbReference>
<dbReference type="InterPro" id="IPR005940">
    <property type="entry name" value="Anthranilate_Pribosyl_Tfrase"/>
</dbReference>
<sequence>MFIKYLKKVVDGDYLTSSEAYEVINLMLDTEVAESQVAALFAALRLRKESGEELFGFARALLDRAIKHEGMEGLLDTCGTGGDGCGTFNVSTAAAIVCAACGVPVAKHGNRAVTSQAGSADVLEALGVRVDLSLDEARMLLEEIGLAFLFAPGFHPVMKHFGPMRRSLGIATAFNFLGPLINPFCPTYQLMGVADEDMIQPVAEALARLGRKQALVVHAENGMDEIAHVGVTQMAKVEGESIVPGRIIRGGAVNEYQDQGVRGGDAVHNARIVREVLAGKPGPAREMVLVNAGAALMVAEKVRDLDSGIRMAAEAIDSGRAQEKLRQLVRYSQESRVGRC</sequence>
<dbReference type="EMBL" id="CP002048">
    <property type="protein sequence ID" value="ADI02508.1"/>
    <property type="molecule type" value="Genomic_DNA"/>
</dbReference>
<dbReference type="InterPro" id="IPR017459">
    <property type="entry name" value="Glycosyl_Trfase_fam3_N_dom"/>
</dbReference>
<evidence type="ECO:0000256" key="6">
    <source>
        <dbReference type="ARBA" id="ARBA00023141"/>
    </source>
</evidence>
<evidence type="ECO:0000259" key="11">
    <source>
        <dbReference type="Pfam" id="PF02885"/>
    </source>
</evidence>
<evidence type="ECO:0000256" key="5">
    <source>
        <dbReference type="ARBA" id="ARBA00022822"/>
    </source>
</evidence>
<reference evidence="12 13" key="2">
    <citation type="journal article" date="2010" name="Stand. Genomic Sci.">
        <title>Complete genome sequence of Syntrophothermus lipocalidus type strain (TGB-C1).</title>
        <authorList>
            <person name="Djao O.D."/>
            <person name="Zhang X."/>
            <person name="Lucas S."/>
            <person name="Lapidus A."/>
            <person name="Del Rio T.G."/>
            <person name="Nolan M."/>
            <person name="Tice H."/>
            <person name="Cheng J.F."/>
            <person name="Han C."/>
            <person name="Tapia R."/>
            <person name="Goodwin L."/>
            <person name="Pitluck S."/>
            <person name="Liolios K."/>
            <person name="Ivanova N."/>
            <person name="Mavromatis K."/>
            <person name="Mikhailova N."/>
            <person name="Ovchinnikova G."/>
            <person name="Pati A."/>
            <person name="Brambilla E."/>
            <person name="Chen A."/>
            <person name="Palaniappan K."/>
            <person name="Land M."/>
            <person name="Hauser L."/>
            <person name="Chang Y.J."/>
            <person name="Jeffries C.D."/>
            <person name="Rohde M."/>
            <person name="Sikorski J."/>
            <person name="Spring S."/>
            <person name="Goker M."/>
            <person name="Detter J.C."/>
            <person name="Woyke T."/>
            <person name="Bristow J."/>
            <person name="Eisen J.A."/>
            <person name="Markowitz V."/>
            <person name="Hugenholtz P."/>
            <person name="Kyrpides N.C."/>
            <person name="Klenk H.P."/>
        </authorList>
    </citation>
    <scope>NUCLEOTIDE SEQUENCE [LARGE SCALE GENOMIC DNA]</scope>
    <source>
        <strain evidence="13">DSM 12680 / TGB-C1</strain>
    </source>
</reference>
<feature type="binding site" evidence="9">
    <location>
        <position position="225"/>
    </location>
    <ligand>
        <name>Mg(2+)</name>
        <dbReference type="ChEBI" id="CHEBI:18420"/>
        <label>1</label>
    </ligand>
</feature>
<feature type="binding site" evidence="9">
    <location>
        <position position="87"/>
    </location>
    <ligand>
        <name>5-phospho-alpha-D-ribose 1-diphosphate</name>
        <dbReference type="ChEBI" id="CHEBI:58017"/>
    </ligand>
</feature>
<dbReference type="OrthoDB" id="9806430at2"/>
<evidence type="ECO:0000256" key="4">
    <source>
        <dbReference type="ARBA" id="ARBA00022679"/>
    </source>
</evidence>
<evidence type="ECO:0000256" key="9">
    <source>
        <dbReference type="HAMAP-Rule" id="MF_00211"/>
    </source>
</evidence>
<dbReference type="InterPro" id="IPR035902">
    <property type="entry name" value="Nuc_phospho_transferase"/>
</dbReference>
<feature type="binding site" evidence="9">
    <location>
        <position position="79"/>
    </location>
    <ligand>
        <name>5-phospho-alpha-D-ribose 1-diphosphate</name>
        <dbReference type="ChEBI" id="CHEBI:58017"/>
    </ligand>
</feature>
<accession>D7CP73</accession>
<feature type="binding site" evidence="9">
    <location>
        <position position="110"/>
    </location>
    <ligand>
        <name>anthranilate</name>
        <dbReference type="ChEBI" id="CHEBI:16567"/>
        <label>1</label>
    </ligand>
</feature>
<feature type="binding site" evidence="9">
    <location>
        <position position="79"/>
    </location>
    <ligand>
        <name>anthranilate</name>
        <dbReference type="ChEBI" id="CHEBI:16567"/>
        <label>1</label>
    </ligand>
</feature>